<protein>
    <submittedName>
        <fullName evidence="1">Immunity protein 50 of polymorphic toxin system</fullName>
    </submittedName>
</protein>
<dbReference type="EMBL" id="PQGA01000001">
    <property type="protein sequence ID" value="POR56426.1"/>
    <property type="molecule type" value="Genomic_DNA"/>
</dbReference>
<accession>A0A2S4MNV1</accession>
<comment type="caution">
    <text evidence="1">The sequence shown here is derived from an EMBL/GenBank/DDBJ whole genome shotgun (WGS) entry which is preliminary data.</text>
</comment>
<name>A0A2S4MNV1_9BURK</name>
<reference evidence="1 2" key="1">
    <citation type="submission" date="2018-01" db="EMBL/GenBank/DDBJ databases">
        <title>Genomic Encyclopedia of Type Strains, Phase III (KMG-III): the genomes of soil and plant-associated and newly described type strains.</title>
        <authorList>
            <person name="Whitman W."/>
        </authorList>
    </citation>
    <scope>NUCLEOTIDE SEQUENCE [LARGE SCALE GENOMIC DNA]</scope>
    <source>
        <strain evidence="1 2">JCM 18070</strain>
    </source>
</reference>
<keyword evidence="2" id="KW-1185">Reference proteome</keyword>
<sequence>MRATASRTATIPVGRRHNYVVFLDCLDVRTAEIDVDAMPEEATIMEMTLARVEGGLIRLDLTPNVGLDVRLTCARVVVSDMRPYVRPAS</sequence>
<dbReference type="AlphaFoldDB" id="A0A2S4MNV1"/>
<evidence type="ECO:0000313" key="2">
    <source>
        <dbReference type="Proteomes" id="UP000237381"/>
    </source>
</evidence>
<dbReference type="Proteomes" id="UP000237381">
    <property type="component" value="Unassembled WGS sequence"/>
</dbReference>
<proteinExistence type="predicted"/>
<organism evidence="1 2">
    <name type="scientific">Paraburkholderia eburnea</name>
    <dbReference type="NCBI Taxonomy" id="1189126"/>
    <lineage>
        <taxon>Bacteria</taxon>
        <taxon>Pseudomonadati</taxon>
        <taxon>Pseudomonadota</taxon>
        <taxon>Betaproteobacteria</taxon>
        <taxon>Burkholderiales</taxon>
        <taxon>Burkholderiaceae</taxon>
        <taxon>Paraburkholderia</taxon>
    </lineage>
</organism>
<evidence type="ECO:0000313" key="1">
    <source>
        <dbReference type="EMBL" id="POR56426.1"/>
    </source>
</evidence>
<gene>
    <name evidence="1" type="ORF">B0G62_101825</name>
</gene>
<dbReference type="OrthoDB" id="9034053at2"/>